<reference evidence="2 3" key="1">
    <citation type="journal article" date="2015" name="Nature">
        <title>rRNA introns, odd ribosomes, and small enigmatic genomes across a large radiation of phyla.</title>
        <authorList>
            <person name="Brown C.T."/>
            <person name="Hug L.A."/>
            <person name="Thomas B.C."/>
            <person name="Sharon I."/>
            <person name="Castelle C.J."/>
            <person name="Singh A."/>
            <person name="Wilkins M.J."/>
            <person name="Williams K.H."/>
            <person name="Banfield J.F."/>
        </authorList>
    </citation>
    <scope>NUCLEOTIDE SEQUENCE [LARGE SCALE GENOMIC DNA]</scope>
</reference>
<organism evidence="2 3">
    <name type="scientific">Candidatus Woesebacteria bacterium GW2011_GWB1_41_10</name>
    <dbReference type="NCBI Taxonomy" id="1618577"/>
    <lineage>
        <taxon>Bacteria</taxon>
        <taxon>Candidatus Woeseibacteriota</taxon>
    </lineage>
</organism>
<sequence length="113" mass="12426">MSINIKMLVQLDLDKIQNIGLPTFALRSGGRTSADVGRLISDILPYIFYGAGILLLIYMIFGGFQLMFAKGDPKAMQSAQGKITNALIGFVIVIIAYFLVKLMAKIFGLVDFF</sequence>
<feature type="transmembrane region" description="Helical" evidence="1">
    <location>
        <begin position="46"/>
        <end position="66"/>
    </location>
</feature>
<dbReference type="InterPro" id="IPR043993">
    <property type="entry name" value="T4SS_pilin"/>
</dbReference>
<dbReference type="EMBL" id="LCAE01000049">
    <property type="protein sequence ID" value="KKR84164.1"/>
    <property type="molecule type" value="Genomic_DNA"/>
</dbReference>
<keyword evidence="1" id="KW-0472">Membrane</keyword>
<dbReference type="Proteomes" id="UP000033858">
    <property type="component" value="Unassembled WGS sequence"/>
</dbReference>
<keyword evidence="1" id="KW-0812">Transmembrane</keyword>
<gene>
    <name evidence="2" type="ORF">UU32_C0049G0002</name>
</gene>
<name>A0A0G0U528_9BACT</name>
<evidence type="ECO:0000313" key="2">
    <source>
        <dbReference type="EMBL" id="KKR84164.1"/>
    </source>
</evidence>
<protein>
    <submittedName>
        <fullName evidence="2">Uncharacterized protein</fullName>
    </submittedName>
</protein>
<evidence type="ECO:0000256" key="1">
    <source>
        <dbReference type="SAM" id="Phobius"/>
    </source>
</evidence>
<dbReference type="Pfam" id="PF18895">
    <property type="entry name" value="T4SS_pilin"/>
    <property type="match status" value="1"/>
</dbReference>
<proteinExistence type="predicted"/>
<comment type="caution">
    <text evidence="2">The sequence shown here is derived from an EMBL/GenBank/DDBJ whole genome shotgun (WGS) entry which is preliminary data.</text>
</comment>
<accession>A0A0G0U528</accession>
<feature type="transmembrane region" description="Helical" evidence="1">
    <location>
        <begin position="87"/>
        <end position="110"/>
    </location>
</feature>
<evidence type="ECO:0000313" key="3">
    <source>
        <dbReference type="Proteomes" id="UP000033858"/>
    </source>
</evidence>
<dbReference type="AlphaFoldDB" id="A0A0G0U528"/>
<keyword evidence="1" id="KW-1133">Transmembrane helix</keyword>